<dbReference type="Proteomes" id="UP001165289">
    <property type="component" value="Unassembled WGS sequence"/>
</dbReference>
<proteinExistence type="predicted"/>
<keyword evidence="2" id="KW-1185">Reference proteome</keyword>
<accession>A0AAV7JN85</accession>
<evidence type="ECO:0000313" key="1">
    <source>
        <dbReference type="EMBL" id="KAI6650298.1"/>
    </source>
</evidence>
<sequence length="196" mass="22379">MASRWREWDIEFKDNLVPNGQSIVSKQSYLEPKRIDQSNCMHYYIPSALLKIVELESKNRIKNDVILVSDVSSGKKYTYTRDGELQLKPQDIDEHSIKDMYSGTSSCTSLIREYTPTNNKQIRHSSCPNLVFSESVTQSMPHSSHMAGVDVDICGEGVGRAKLLKERAIKATALKEPNVSVVIYFHYCIQNWYRGI</sequence>
<dbReference type="AlphaFoldDB" id="A0AAV7JN85"/>
<reference evidence="1 2" key="1">
    <citation type="journal article" date="2023" name="BMC Biol.">
        <title>The compact genome of the sponge Oopsacas minuta (Hexactinellida) is lacking key metazoan core genes.</title>
        <authorList>
            <person name="Santini S."/>
            <person name="Schenkelaars Q."/>
            <person name="Jourda C."/>
            <person name="Duchesne M."/>
            <person name="Belahbib H."/>
            <person name="Rocher C."/>
            <person name="Selva M."/>
            <person name="Riesgo A."/>
            <person name="Vervoort M."/>
            <person name="Leys S.P."/>
            <person name="Kodjabachian L."/>
            <person name="Le Bivic A."/>
            <person name="Borchiellini C."/>
            <person name="Claverie J.M."/>
            <person name="Renard E."/>
        </authorList>
    </citation>
    <scope>NUCLEOTIDE SEQUENCE [LARGE SCALE GENOMIC DNA]</scope>
    <source>
        <strain evidence="1">SPO-2</strain>
    </source>
</reference>
<evidence type="ECO:0000313" key="2">
    <source>
        <dbReference type="Proteomes" id="UP001165289"/>
    </source>
</evidence>
<protein>
    <submittedName>
        <fullName evidence="1">Uncharacterized protein</fullName>
    </submittedName>
</protein>
<organism evidence="1 2">
    <name type="scientific">Oopsacas minuta</name>
    <dbReference type="NCBI Taxonomy" id="111878"/>
    <lineage>
        <taxon>Eukaryota</taxon>
        <taxon>Metazoa</taxon>
        <taxon>Porifera</taxon>
        <taxon>Hexactinellida</taxon>
        <taxon>Hexasterophora</taxon>
        <taxon>Lyssacinosida</taxon>
        <taxon>Leucopsacidae</taxon>
        <taxon>Oopsacas</taxon>
    </lineage>
</organism>
<dbReference type="EMBL" id="JAKMXF010000312">
    <property type="protein sequence ID" value="KAI6650298.1"/>
    <property type="molecule type" value="Genomic_DNA"/>
</dbReference>
<gene>
    <name evidence="1" type="ORF">LOD99_5976</name>
</gene>
<comment type="caution">
    <text evidence="1">The sequence shown here is derived from an EMBL/GenBank/DDBJ whole genome shotgun (WGS) entry which is preliminary data.</text>
</comment>
<name>A0AAV7JN85_9METZ</name>